<dbReference type="KEGG" id="cad:Curi_c19050"/>
<feature type="domain" description="Rad50/SbcC-type AAA" evidence="5">
    <location>
        <begin position="6"/>
        <end position="258"/>
    </location>
</feature>
<dbReference type="STRING" id="1128398.Curi_c19050"/>
<keyword evidence="4" id="KW-0175">Coiled coil</keyword>
<dbReference type="OrthoDB" id="9795626at2"/>
<dbReference type="Pfam" id="PF13558">
    <property type="entry name" value="SbcC_Walker_B"/>
    <property type="match status" value="1"/>
</dbReference>
<dbReference type="GO" id="GO:0004527">
    <property type="term" value="F:exonuclease activity"/>
    <property type="evidence" value="ECO:0007669"/>
    <property type="project" value="UniProtKB-KW"/>
</dbReference>
<evidence type="ECO:0000256" key="2">
    <source>
        <dbReference type="ARBA" id="ARBA00011322"/>
    </source>
</evidence>
<comment type="subunit">
    <text evidence="2">Heterodimer of SbcC and SbcD.</text>
</comment>
<dbReference type="InterPro" id="IPR027417">
    <property type="entry name" value="P-loop_NTPase"/>
</dbReference>
<sequence length="1178" mass="136994">MKPINLKISGLNSFLQEEEIDFSKLVEKGLFGIFGPTGSGKSTILDAITLAIYGQVARKSTSYINTEVDKLYISFEFEAGNGDLRKKYKVERSIKRTKNGGISTVFAKLITYDNLGNQENIIEKTTDVKKEIEENVIGLNFDDFIKTVVLPQGKFSEFLTLTGSERNKMLERILGLEEYGDKLTKRINEKRDLAREKLNLMNGELSRYDGVSKENIEVLKQEQKQLLLEEEVLEKQIETLNKDYEKYKKIWELQQQLAVDETKYEKLVENQENINEKNLLLEKGINASSVVPYIYTLEEANRAAIENRELLKKYKEQLERLTIEVKEKEIEYKVIYEKKEKDIPLCRDKKNEVEEAIKLEEEKEKLESENRNLIVERKDIGSKIDELSIKLEKIIKDKKEIEEKICKDEKYISEKSISSTYRTKVTEGYRLEEKHIENEKNIKENQILKENVLNEIEKLYKDKKVLEEELNDKNSELKNIEDIRERLLKSKPDDDKTRFSLKENILEMNNKIKEYKETEIEIKNIENTKIELDKKINENSETLEIKKKELNSKEKALENITKLIEDLKYKNLASILSKELRENGECPVCGSTSHPRIADKVSNDEIEENEKIKLELEKSVASLKDDINKLEFMGSSLSKDSQNSEREIETLKEKISSTNSQELEKEKNMLEEKLQRSQDYLEKWNSETEEVNSKLQIITKEKHDMEKRNTILTANIENSVKKKNELEVHLEKLQTQYELILKSYEEIKEELKLENIKEKLDEITNTDKELEEITIVLNTRKEKLKVLEKEKSQIEEAINSLKDSLIKIEQSINSKEEIIKIHIEKIQKVSDGKNLKDLKEKIEKYVEHILKKESKLKLELEQLKSSLSSKEKEISGAEEKDLLLEKNIRDTSDKLEVALEENKFKSIEEVKENSIERSKLEVLKYEIENYEKELNLLKSNIEKINRQLEGRSISTEEWNSLISEKEEKINYNNELQKKKGQVGEKISELSKNLDRVNEIQSEIKKLQSKDDILQEMSNLVRGKDFIKYISKNHLKAISRTATSKLKKITRERYGLEIDEENNFIIVDNYNGGVKRECNSLSGGETFLVSLSLALALSTEIQLKGKVSLEFFFLDEGFGTLDTTTLDVAMSSLEKLHTEKLSVGIISHVEELKNRVPVKLLVSPPVSGICGSKVKIEWS</sequence>
<dbReference type="eggNOG" id="COG0419">
    <property type="taxonomic scope" value="Bacteria"/>
</dbReference>
<evidence type="ECO:0000256" key="4">
    <source>
        <dbReference type="SAM" id="Coils"/>
    </source>
</evidence>
<dbReference type="Gene3D" id="3.40.50.300">
    <property type="entry name" value="P-loop containing nucleotide triphosphate hydrolases"/>
    <property type="match status" value="2"/>
</dbReference>
<dbReference type="PANTHER" id="PTHR32114:SF2">
    <property type="entry name" value="ABC TRANSPORTER ABCH.3"/>
    <property type="match status" value="1"/>
</dbReference>
<evidence type="ECO:0000256" key="1">
    <source>
        <dbReference type="ARBA" id="ARBA00006930"/>
    </source>
</evidence>
<reference evidence="6 7" key="1">
    <citation type="journal article" date="2012" name="PLoS ONE">
        <title>The purine-utilizing bacterium Clostridium acidurici 9a: a genome-guided metabolic reconsideration.</title>
        <authorList>
            <person name="Hartwich K."/>
            <person name="Poehlein A."/>
            <person name="Daniel R."/>
        </authorList>
    </citation>
    <scope>NUCLEOTIDE SEQUENCE [LARGE SCALE GENOMIC DNA]</scope>
    <source>
        <strain evidence="7">ATCC 7906 / DSM 604 / BCRC 14475 / CIP 104303 / KCTC 5404 / NCIMB 10678 / 9a</strain>
    </source>
</reference>
<dbReference type="GO" id="GO:0016887">
    <property type="term" value="F:ATP hydrolysis activity"/>
    <property type="evidence" value="ECO:0007669"/>
    <property type="project" value="InterPro"/>
</dbReference>
<keyword evidence="6" id="KW-0269">Exonuclease</keyword>
<feature type="coiled-coil region" evidence="4">
    <location>
        <begin position="216"/>
        <end position="250"/>
    </location>
</feature>
<accession>K0B1W9</accession>
<keyword evidence="7" id="KW-1185">Reference proteome</keyword>
<dbReference type="PANTHER" id="PTHR32114">
    <property type="entry name" value="ABC TRANSPORTER ABCH.3"/>
    <property type="match status" value="1"/>
</dbReference>
<dbReference type="AlphaFoldDB" id="K0B1W9"/>
<dbReference type="Pfam" id="PF13476">
    <property type="entry name" value="AAA_23"/>
    <property type="match status" value="1"/>
</dbReference>
<dbReference type="RefSeq" id="WP_014968046.1">
    <property type="nucleotide sequence ID" value="NC_018664.1"/>
</dbReference>
<evidence type="ECO:0000259" key="5">
    <source>
        <dbReference type="Pfam" id="PF13476"/>
    </source>
</evidence>
<comment type="similarity">
    <text evidence="1">Belongs to the SMC family. SbcC subfamily.</text>
</comment>
<dbReference type="GO" id="GO:0006302">
    <property type="term" value="P:double-strand break repair"/>
    <property type="evidence" value="ECO:0007669"/>
    <property type="project" value="InterPro"/>
</dbReference>
<feature type="coiled-coil region" evidence="4">
    <location>
        <begin position="449"/>
        <end position="570"/>
    </location>
</feature>
<feature type="coiled-coil region" evidence="4">
    <location>
        <begin position="913"/>
        <end position="1016"/>
    </location>
</feature>
<dbReference type="PATRIC" id="fig|1128398.3.peg.1963"/>
<keyword evidence="6" id="KW-0540">Nuclease</keyword>
<dbReference type="HOGENOM" id="CLU_004785_1_2_9"/>
<evidence type="ECO:0000256" key="3">
    <source>
        <dbReference type="ARBA" id="ARBA00013368"/>
    </source>
</evidence>
<feature type="coiled-coil region" evidence="4">
    <location>
        <begin position="297"/>
        <end position="404"/>
    </location>
</feature>
<organism evidence="6 7">
    <name type="scientific">Gottschalkia acidurici (strain ATCC 7906 / DSM 604 / BCRC 14475 / CIP 104303 / KCTC 5404 / NCIMB 10678 / 9a)</name>
    <name type="common">Clostridium acidurici</name>
    <dbReference type="NCBI Taxonomy" id="1128398"/>
    <lineage>
        <taxon>Bacteria</taxon>
        <taxon>Bacillati</taxon>
        <taxon>Bacillota</taxon>
        <taxon>Tissierellia</taxon>
        <taxon>Tissierellales</taxon>
        <taxon>Gottschalkiaceae</taxon>
        <taxon>Gottschalkia</taxon>
    </lineage>
</organism>
<dbReference type="Proteomes" id="UP000006094">
    <property type="component" value="Chromosome"/>
</dbReference>
<protein>
    <recommendedName>
        <fullName evidence="3">Nuclease SbcCD subunit C</fullName>
    </recommendedName>
</protein>
<feature type="coiled-coil region" evidence="4">
    <location>
        <begin position="835"/>
        <end position="880"/>
    </location>
</feature>
<feature type="coiled-coil region" evidence="4">
    <location>
        <begin position="606"/>
        <end position="811"/>
    </location>
</feature>
<evidence type="ECO:0000313" key="7">
    <source>
        <dbReference type="Proteomes" id="UP000006094"/>
    </source>
</evidence>
<keyword evidence="6" id="KW-0378">Hydrolase</keyword>
<dbReference type="EMBL" id="CP003326">
    <property type="protein sequence ID" value="AFS78910.1"/>
    <property type="molecule type" value="Genomic_DNA"/>
</dbReference>
<name>K0B1W9_GOTA9</name>
<dbReference type="InterPro" id="IPR038729">
    <property type="entry name" value="Rad50/SbcC_AAA"/>
</dbReference>
<proteinExistence type="inferred from homology"/>
<gene>
    <name evidence="6" type="primary">sbcC</name>
    <name evidence="6" type="ordered locus">Curi_c19050</name>
</gene>
<dbReference type="SUPFAM" id="SSF52540">
    <property type="entry name" value="P-loop containing nucleoside triphosphate hydrolases"/>
    <property type="match status" value="2"/>
</dbReference>
<evidence type="ECO:0000313" key="6">
    <source>
        <dbReference type="EMBL" id="AFS78910.1"/>
    </source>
</evidence>